<dbReference type="InterPro" id="IPR027417">
    <property type="entry name" value="P-loop_NTPase"/>
</dbReference>
<dbReference type="FunFam" id="3.40.50.300:FF:000913">
    <property type="entry name" value="ABC multidrug transporter SitT"/>
    <property type="match status" value="1"/>
</dbReference>
<dbReference type="InterPro" id="IPR003593">
    <property type="entry name" value="AAA+_ATPase"/>
</dbReference>
<name>A0A132B915_MOLSC</name>
<dbReference type="GO" id="GO:0005524">
    <property type="term" value="F:ATP binding"/>
    <property type="evidence" value="ECO:0007669"/>
    <property type="project" value="UniProtKB-KW"/>
</dbReference>
<dbReference type="SUPFAM" id="SSF90123">
    <property type="entry name" value="ABC transporter transmembrane region"/>
    <property type="match status" value="2"/>
</dbReference>
<dbReference type="InterPro" id="IPR017871">
    <property type="entry name" value="ABC_transporter-like_CS"/>
</dbReference>
<dbReference type="GO" id="GO:0090374">
    <property type="term" value="P:oligopeptide export from mitochondrion"/>
    <property type="evidence" value="ECO:0007669"/>
    <property type="project" value="TreeGrafter"/>
</dbReference>
<evidence type="ECO:0000256" key="2">
    <source>
        <dbReference type="ARBA" id="ARBA00007577"/>
    </source>
</evidence>
<evidence type="ECO:0000256" key="1">
    <source>
        <dbReference type="ARBA" id="ARBA00004141"/>
    </source>
</evidence>
<dbReference type="GO" id="GO:0015421">
    <property type="term" value="F:ABC-type oligopeptide transporter activity"/>
    <property type="evidence" value="ECO:0007669"/>
    <property type="project" value="TreeGrafter"/>
</dbReference>
<feature type="transmembrane region" description="Helical" evidence="11">
    <location>
        <begin position="154"/>
        <end position="172"/>
    </location>
</feature>
<dbReference type="InterPro" id="IPR011527">
    <property type="entry name" value="ABC1_TM_dom"/>
</dbReference>
<feature type="transmembrane region" description="Helical" evidence="11">
    <location>
        <begin position="678"/>
        <end position="701"/>
    </location>
</feature>
<dbReference type="AlphaFoldDB" id="A0A132B915"/>
<evidence type="ECO:0000313" key="14">
    <source>
        <dbReference type="EMBL" id="KUJ08157.1"/>
    </source>
</evidence>
<dbReference type="CDD" id="cd18578">
    <property type="entry name" value="ABC_6TM_Pgp_ABCB1_D2_like"/>
    <property type="match status" value="1"/>
</dbReference>
<feature type="transmembrane region" description="Helical" evidence="11">
    <location>
        <begin position="291"/>
        <end position="313"/>
    </location>
</feature>
<evidence type="ECO:0000256" key="5">
    <source>
        <dbReference type="ARBA" id="ARBA00022737"/>
    </source>
</evidence>
<evidence type="ECO:0000256" key="6">
    <source>
        <dbReference type="ARBA" id="ARBA00022741"/>
    </source>
</evidence>
<dbReference type="CDD" id="cd18577">
    <property type="entry name" value="ABC_6TM_Pgp_ABCB1_D1_like"/>
    <property type="match status" value="1"/>
</dbReference>
<keyword evidence="7" id="KW-0067">ATP-binding</keyword>
<dbReference type="PANTHER" id="PTHR43394:SF27">
    <property type="entry name" value="ATP-DEPENDENT TRANSLOCASE ABCB1-LIKE"/>
    <property type="match status" value="1"/>
</dbReference>
<proteinExistence type="inferred from homology"/>
<dbReference type="RefSeq" id="XP_018062512.1">
    <property type="nucleotide sequence ID" value="XM_018218949.1"/>
</dbReference>
<dbReference type="PROSITE" id="PS00211">
    <property type="entry name" value="ABC_TRANSPORTER_1"/>
    <property type="match status" value="1"/>
</dbReference>
<dbReference type="PROSITE" id="PS50893">
    <property type="entry name" value="ABC_TRANSPORTER_2"/>
    <property type="match status" value="2"/>
</dbReference>
<evidence type="ECO:0000256" key="4">
    <source>
        <dbReference type="ARBA" id="ARBA00022692"/>
    </source>
</evidence>
<dbReference type="GO" id="GO:0016887">
    <property type="term" value="F:ATP hydrolysis activity"/>
    <property type="evidence" value="ECO:0007669"/>
    <property type="project" value="InterPro"/>
</dbReference>
<dbReference type="InterPro" id="IPR003439">
    <property type="entry name" value="ABC_transporter-like_ATP-bd"/>
</dbReference>
<gene>
    <name evidence="14" type="ORF">LY89DRAFT_725093</name>
</gene>
<protein>
    <submittedName>
        <fullName evidence="14">p-loop containing nucleoside triphosphate hydrolase protein</fullName>
    </submittedName>
</protein>
<keyword evidence="8 11" id="KW-1133">Transmembrane helix</keyword>
<dbReference type="KEGG" id="psco:LY89DRAFT_725093"/>
<keyword evidence="4 11" id="KW-0812">Transmembrane</keyword>
<keyword evidence="10" id="KW-0325">Glycoprotein</keyword>
<dbReference type="GeneID" id="28828675"/>
<feature type="transmembrane region" description="Helical" evidence="11">
    <location>
        <begin position="79"/>
        <end position="103"/>
    </location>
</feature>
<evidence type="ECO:0000259" key="13">
    <source>
        <dbReference type="PROSITE" id="PS50929"/>
    </source>
</evidence>
<evidence type="ECO:0000259" key="12">
    <source>
        <dbReference type="PROSITE" id="PS50893"/>
    </source>
</evidence>
<feature type="transmembrane region" description="Helical" evidence="11">
    <location>
        <begin position="29"/>
        <end position="52"/>
    </location>
</feature>
<feature type="domain" description="ABC transmembrane type-1" evidence="13">
    <location>
        <begin position="680"/>
        <end position="953"/>
    </location>
</feature>
<dbReference type="PROSITE" id="PS50929">
    <property type="entry name" value="ABC_TM1F"/>
    <property type="match status" value="2"/>
</dbReference>
<feature type="domain" description="ABC transmembrane type-1" evidence="13">
    <location>
        <begin position="34"/>
        <end position="321"/>
    </location>
</feature>
<dbReference type="GO" id="GO:0005743">
    <property type="term" value="C:mitochondrial inner membrane"/>
    <property type="evidence" value="ECO:0007669"/>
    <property type="project" value="TreeGrafter"/>
</dbReference>
<reference evidence="14 15" key="1">
    <citation type="submission" date="2015-10" db="EMBL/GenBank/DDBJ databases">
        <title>Full genome of DAOMC 229536 Phialocephala scopiformis, a fungal endophyte of spruce producing the potent anti-insectan compound rugulosin.</title>
        <authorList>
            <consortium name="DOE Joint Genome Institute"/>
            <person name="Walker A.K."/>
            <person name="Frasz S.L."/>
            <person name="Seifert K.A."/>
            <person name="Miller J.D."/>
            <person name="Mondo S.J."/>
            <person name="Labutti K."/>
            <person name="Lipzen A."/>
            <person name="Dockter R."/>
            <person name="Kennedy M."/>
            <person name="Grigoriev I.V."/>
            <person name="Spatafora J.W."/>
        </authorList>
    </citation>
    <scope>NUCLEOTIDE SEQUENCE [LARGE SCALE GENOMIC DNA]</scope>
    <source>
        <strain evidence="14 15">CBS 120377</strain>
    </source>
</reference>
<evidence type="ECO:0000256" key="11">
    <source>
        <dbReference type="SAM" id="Phobius"/>
    </source>
</evidence>
<dbReference type="FunFam" id="3.40.50.300:FF:000240">
    <property type="entry name" value="ABC transporter B family member 20"/>
    <property type="match status" value="1"/>
</dbReference>
<keyword evidence="9 11" id="KW-0472">Membrane</keyword>
<dbReference type="InterPro" id="IPR036640">
    <property type="entry name" value="ABC1_TM_sf"/>
</dbReference>
<feature type="transmembrane region" description="Helical" evidence="11">
    <location>
        <begin position="800"/>
        <end position="818"/>
    </location>
</feature>
<feature type="domain" description="ABC transporter" evidence="12">
    <location>
        <begin position="354"/>
        <end position="599"/>
    </location>
</feature>
<feature type="domain" description="ABC transporter" evidence="12">
    <location>
        <begin position="1006"/>
        <end position="1245"/>
    </location>
</feature>
<keyword evidence="14" id="KW-0378">Hydrolase</keyword>
<keyword evidence="6" id="KW-0547">Nucleotide-binding</keyword>
<dbReference type="Gene3D" id="1.20.1560.10">
    <property type="entry name" value="ABC transporter type 1, transmembrane domain"/>
    <property type="match status" value="2"/>
</dbReference>
<evidence type="ECO:0000256" key="7">
    <source>
        <dbReference type="ARBA" id="ARBA00022840"/>
    </source>
</evidence>
<dbReference type="InterPro" id="IPR039421">
    <property type="entry name" value="Type_1_exporter"/>
</dbReference>
<feature type="transmembrane region" description="Helical" evidence="11">
    <location>
        <begin position="178"/>
        <end position="200"/>
    </location>
</feature>
<dbReference type="SMART" id="SM00382">
    <property type="entry name" value="AAA"/>
    <property type="match status" value="2"/>
</dbReference>
<feature type="transmembrane region" description="Helical" evidence="11">
    <location>
        <begin position="905"/>
        <end position="926"/>
    </location>
</feature>
<organism evidence="14 15">
    <name type="scientific">Mollisia scopiformis</name>
    <name type="common">Conifer needle endophyte fungus</name>
    <name type="synonym">Phialocephala scopiformis</name>
    <dbReference type="NCBI Taxonomy" id="149040"/>
    <lineage>
        <taxon>Eukaryota</taxon>
        <taxon>Fungi</taxon>
        <taxon>Dikarya</taxon>
        <taxon>Ascomycota</taxon>
        <taxon>Pezizomycotina</taxon>
        <taxon>Leotiomycetes</taxon>
        <taxon>Helotiales</taxon>
        <taxon>Mollisiaceae</taxon>
        <taxon>Mollisia</taxon>
    </lineage>
</organism>
<feature type="transmembrane region" description="Helical" evidence="11">
    <location>
        <begin position="824"/>
        <end position="841"/>
    </location>
</feature>
<evidence type="ECO:0000313" key="15">
    <source>
        <dbReference type="Proteomes" id="UP000070700"/>
    </source>
</evidence>
<dbReference type="Pfam" id="PF00005">
    <property type="entry name" value="ABC_tran"/>
    <property type="match status" value="2"/>
</dbReference>
<keyword evidence="15" id="KW-1185">Reference proteome</keyword>
<evidence type="ECO:0000256" key="3">
    <source>
        <dbReference type="ARBA" id="ARBA00022448"/>
    </source>
</evidence>
<feature type="transmembrane region" description="Helical" evidence="11">
    <location>
        <begin position="256"/>
        <end position="279"/>
    </location>
</feature>
<evidence type="ECO:0000256" key="9">
    <source>
        <dbReference type="ARBA" id="ARBA00023136"/>
    </source>
</evidence>
<evidence type="ECO:0000256" key="10">
    <source>
        <dbReference type="ARBA" id="ARBA00023180"/>
    </source>
</evidence>
<comment type="similarity">
    <text evidence="2">Belongs to the ABC transporter superfamily. ABCB family. Multidrug resistance exporter (TC 3.A.1.201) subfamily.</text>
</comment>
<accession>A0A132B915</accession>
<keyword evidence="3" id="KW-0813">Transport</keyword>
<feature type="transmembrane region" description="Helical" evidence="11">
    <location>
        <begin position="721"/>
        <end position="744"/>
    </location>
</feature>
<dbReference type="SUPFAM" id="SSF52540">
    <property type="entry name" value="P-loop containing nucleoside triphosphate hydrolases"/>
    <property type="match status" value="2"/>
</dbReference>
<sequence>MAVCHCDQDVKAPTSFFGLFRNTSSYDRLLLVCGFLSSGIAGSGVPLITIIIGSSTQLFVDSGSSVAQGDFLHQITRKALILVGIGAAVAAASFVSIWCWMVLGASITGRLRHDYFSNLLAQDMPYLETQGDGEIATKFVSNMVNVQEAISYKLNLALTALSTLVSAILIAMARNWKFAFAISAIIPAILLPTMVMAVFLRQSSRRATNLVSEAHSDAEEALSSIQALQSRGAQSRFVTKYQHLLSKAGRHEGTKALFSAGIASHFVFVLYAGYCFAFWEGARLALSENLNIGKIITILYAVLYGTTALVKVIEYMKVYASAKSSLADIISVLDRPPLLQISKTPRWGNVSGEIQFDRVSFSYPTRPDIKVLDNFSLHIPLHQSLAIVGDSGSGKSTIFDLLQRFYDPNAGQILIDELNVSNIDIRFWRSQISIVFQDPALLSGTIFDNVALGLHLTMYENAPYDLKRKLVIEACQIANISEFIERLPEKYETKIKGNDSHLSRGQRQRIAIARAIIRNPKILLLDEATAALDSESERLVQSALTNACQGRTCITIAHRLSTITNADSIIVMKAGRIVERGTHRQLMAQDGKYASMYRTQEVKEEKPVEQPAEVGKIGRQSAMGTILRKLTMRANRMSTRRVQNQEPEENVPSKAATWFSRIRMLARAVNALHGDKPAVVLALILTVVSGLAYPAQAILFAKLFVEAEHLGSPGFQSRVNFLSLMFFIVGIVLFFSHFLSSVILQRSCDKMIRRVRVRAFAFILDMEADWFNTEERSTFRLLSWLTEDATYLRGLHAVSLAVYLQTFVILSSTVFLAIGLNWRYALPVILLLPLVLFGSFLRHKVLKDFHHSTISHHTLSNEIAYEALASVRTVAAYNQETEIVKMYNSTLTEAYEAAKKAATNLSFAFAGAAGMQLIVTAFALWYGGYLISKGQLSVFHYFACYTALTFGAQDAGLVGSRASGVSLSKQSFNFYDEMRTHRLAIAEKLAATAPKDKTMTSIDGEISFQHVGFQYPGQPTRHAALRDINFSIKPGQHVAFVGASGSGKSTIINLIERFYSQSSGQIKLDGQPIEHCPLEDYRQQVALVPQDSVVYNGTILENLLLGLDESKVTQADVEAACAAVGILTFIHSLPDGFAQACGKKGRELSGGQKQRLAIAAALLRDPRIMILDEATSALDAASEQETLMALKNASGNRTTITIAHRLSTVVAADVLYVLHHGRIVETGTPEELLIRKGGHFASMVSGNQRLSG</sequence>
<dbReference type="InParanoid" id="A0A132B915"/>
<dbReference type="OrthoDB" id="6500128at2759"/>
<dbReference type="Pfam" id="PF00664">
    <property type="entry name" value="ABC_membrane"/>
    <property type="match status" value="2"/>
</dbReference>
<dbReference type="EMBL" id="KQ947436">
    <property type="protein sequence ID" value="KUJ08157.1"/>
    <property type="molecule type" value="Genomic_DNA"/>
</dbReference>
<evidence type="ECO:0000256" key="8">
    <source>
        <dbReference type="ARBA" id="ARBA00022989"/>
    </source>
</evidence>
<comment type="subcellular location">
    <subcellularLocation>
        <location evidence="1">Membrane</location>
        <topology evidence="1">Multi-pass membrane protein</topology>
    </subcellularLocation>
</comment>
<dbReference type="Gene3D" id="3.40.50.300">
    <property type="entry name" value="P-loop containing nucleotide triphosphate hydrolases"/>
    <property type="match status" value="2"/>
</dbReference>
<keyword evidence="5" id="KW-0677">Repeat</keyword>
<dbReference type="Proteomes" id="UP000070700">
    <property type="component" value="Unassembled WGS sequence"/>
</dbReference>
<dbReference type="PANTHER" id="PTHR43394">
    <property type="entry name" value="ATP-DEPENDENT PERMEASE MDL1, MITOCHONDRIAL"/>
    <property type="match status" value="1"/>
</dbReference>